<proteinExistence type="predicted"/>
<dbReference type="RefSeq" id="WP_128232632.1">
    <property type="nucleotide sequence ID" value="NZ_SAUY01000015.1"/>
</dbReference>
<dbReference type="AlphaFoldDB" id="A0A443KCI6"/>
<name>A0A443KCI6_9RHOB</name>
<accession>A0A443KCI6</accession>
<evidence type="ECO:0000313" key="1">
    <source>
        <dbReference type="EMBL" id="RWR30426.1"/>
    </source>
</evidence>
<organism evidence="1 2">
    <name type="scientific">Paenirhodobacter populi</name>
    <dbReference type="NCBI Taxonomy" id="2306993"/>
    <lineage>
        <taxon>Bacteria</taxon>
        <taxon>Pseudomonadati</taxon>
        <taxon>Pseudomonadota</taxon>
        <taxon>Alphaproteobacteria</taxon>
        <taxon>Rhodobacterales</taxon>
        <taxon>Rhodobacter group</taxon>
        <taxon>Paenirhodobacter</taxon>
    </lineage>
</organism>
<gene>
    <name evidence="1" type="ORF">D2T29_12190</name>
</gene>
<protein>
    <submittedName>
        <fullName evidence="1">Uncharacterized protein</fullName>
    </submittedName>
</protein>
<dbReference type="EMBL" id="SAUY01000015">
    <property type="protein sequence ID" value="RWR30426.1"/>
    <property type="molecule type" value="Genomic_DNA"/>
</dbReference>
<comment type="caution">
    <text evidence="1">The sequence shown here is derived from an EMBL/GenBank/DDBJ whole genome shotgun (WGS) entry which is preliminary data.</text>
</comment>
<reference evidence="1 2" key="2">
    <citation type="submission" date="2019-01" db="EMBL/GenBank/DDBJ databases">
        <authorList>
            <person name="Li Y."/>
        </authorList>
    </citation>
    <scope>NUCLEOTIDE SEQUENCE [LARGE SCALE GENOMIC DNA]</scope>
    <source>
        <strain evidence="1 2">07D10-4-3</strain>
    </source>
</reference>
<sequence>MIYATILNPIRRAMRNVFAKADANELARSQYETTADNHFIISNGKAMTYREFNASMEEHFARQNAFYDAHDDLSADRSAEAI</sequence>
<dbReference type="Proteomes" id="UP000284451">
    <property type="component" value="Unassembled WGS sequence"/>
</dbReference>
<reference evidence="1 2" key="1">
    <citation type="submission" date="2019-01" db="EMBL/GenBank/DDBJ databases">
        <title>Sinorhodobacter populi sp. nov. isolated from the symptomatic bark tissue of Populus euramericana canker.</title>
        <authorList>
            <person name="Xu G."/>
        </authorList>
    </citation>
    <scope>NUCLEOTIDE SEQUENCE [LARGE SCALE GENOMIC DNA]</scope>
    <source>
        <strain evidence="1 2">07D10-4-3</strain>
    </source>
</reference>
<evidence type="ECO:0000313" key="2">
    <source>
        <dbReference type="Proteomes" id="UP000284451"/>
    </source>
</evidence>